<sequence>MLIIRAGYPPPQTQYPVYNECWIVIRITARDGAGTVRGRLAKAWASRA</sequence>
<protein>
    <submittedName>
        <fullName evidence="1">Uncharacterized protein</fullName>
    </submittedName>
</protein>
<dbReference type="Proteomes" id="UP001160130">
    <property type="component" value="Unassembled WGS sequence"/>
</dbReference>
<evidence type="ECO:0000313" key="1">
    <source>
        <dbReference type="EMBL" id="MDH6198416.1"/>
    </source>
</evidence>
<organism evidence="1 2">
    <name type="scientific">Mycolicibacterium frederiksbergense</name>
    <dbReference type="NCBI Taxonomy" id="117567"/>
    <lineage>
        <taxon>Bacteria</taxon>
        <taxon>Bacillati</taxon>
        <taxon>Actinomycetota</taxon>
        <taxon>Actinomycetes</taxon>
        <taxon>Mycobacteriales</taxon>
        <taxon>Mycobacteriaceae</taxon>
        <taxon>Mycolicibacterium</taxon>
    </lineage>
</organism>
<keyword evidence="2" id="KW-1185">Reference proteome</keyword>
<accession>A0ABT6L642</accession>
<evidence type="ECO:0000313" key="2">
    <source>
        <dbReference type="Proteomes" id="UP001160130"/>
    </source>
</evidence>
<dbReference type="EMBL" id="JARXVE010000010">
    <property type="protein sequence ID" value="MDH6198416.1"/>
    <property type="molecule type" value="Genomic_DNA"/>
</dbReference>
<gene>
    <name evidence="1" type="ORF">M2272_005075</name>
</gene>
<reference evidence="1 2" key="1">
    <citation type="submission" date="2023-04" db="EMBL/GenBank/DDBJ databases">
        <title>Forest soil microbial communities from Buena Vista Peninsula, Colon Province, Panama.</title>
        <authorList>
            <person name="Bouskill N."/>
        </authorList>
    </citation>
    <scope>NUCLEOTIDE SEQUENCE [LARGE SCALE GENOMIC DNA]</scope>
    <source>
        <strain evidence="1 2">AC80</strain>
    </source>
</reference>
<name>A0ABT6L642_9MYCO</name>
<comment type="caution">
    <text evidence="1">The sequence shown here is derived from an EMBL/GenBank/DDBJ whole genome shotgun (WGS) entry which is preliminary data.</text>
</comment>
<proteinExistence type="predicted"/>
<dbReference type="RefSeq" id="WP_280834988.1">
    <property type="nucleotide sequence ID" value="NZ_JARXVE010000010.1"/>
</dbReference>